<organism evidence="1 2">
    <name type="scientific">Botrytis elliptica</name>
    <dbReference type="NCBI Taxonomy" id="278938"/>
    <lineage>
        <taxon>Eukaryota</taxon>
        <taxon>Fungi</taxon>
        <taxon>Dikarya</taxon>
        <taxon>Ascomycota</taxon>
        <taxon>Pezizomycotina</taxon>
        <taxon>Leotiomycetes</taxon>
        <taxon>Helotiales</taxon>
        <taxon>Sclerotiniaceae</taxon>
        <taxon>Botrytis</taxon>
    </lineage>
</organism>
<keyword evidence="2" id="KW-1185">Reference proteome</keyword>
<dbReference type="EMBL" id="PQXM01000272">
    <property type="protein sequence ID" value="TGO74553.1"/>
    <property type="molecule type" value="Genomic_DNA"/>
</dbReference>
<dbReference type="Proteomes" id="UP000297229">
    <property type="component" value="Unassembled WGS sequence"/>
</dbReference>
<evidence type="ECO:0000313" key="2">
    <source>
        <dbReference type="Proteomes" id="UP000297229"/>
    </source>
</evidence>
<evidence type="ECO:0000313" key="1">
    <source>
        <dbReference type="EMBL" id="TGO74553.1"/>
    </source>
</evidence>
<proteinExistence type="predicted"/>
<protein>
    <submittedName>
        <fullName evidence="1">Uncharacterized protein</fullName>
    </submittedName>
</protein>
<gene>
    <name evidence="1" type="ORF">BELL_0273g00140</name>
</gene>
<dbReference type="AlphaFoldDB" id="A0A4Z1JZP0"/>
<accession>A0A4Z1JZP0</accession>
<comment type="caution">
    <text evidence="1">The sequence shown here is derived from an EMBL/GenBank/DDBJ whole genome shotgun (WGS) entry which is preliminary data.</text>
</comment>
<name>A0A4Z1JZP0_9HELO</name>
<reference evidence="1 2" key="1">
    <citation type="submission" date="2017-12" db="EMBL/GenBank/DDBJ databases">
        <title>Comparative genomics of Botrytis spp.</title>
        <authorList>
            <person name="Valero-Jimenez C.A."/>
            <person name="Tapia P."/>
            <person name="Veloso J."/>
            <person name="Silva-Moreno E."/>
            <person name="Staats M."/>
            <person name="Valdes J.H."/>
            <person name="Van Kan J.A.L."/>
        </authorList>
    </citation>
    <scope>NUCLEOTIDE SEQUENCE [LARGE SCALE GENOMIC DNA]</scope>
    <source>
        <strain evidence="1 2">Be9601</strain>
    </source>
</reference>
<sequence length="82" mass="9509">MFITLIGTRRRHYEAPIYSSFALVVFDVPPHEPQLYTSNQLEASAAYTFYAKFYKTMFALGRELGPGHNNSFDFPLKFHTLE</sequence>